<reference evidence="2" key="1">
    <citation type="submission" date="2022-11" db="UniProtKB">
        <authorList>
            <consortium name="WormBaseParasite"/>
        </authorList>
    </citation>
    <scope>IDENTIFICATION</scope>
</reference>
<keyword evidence="1" id="KW-1185">Reference proteome</keyword>
<dbReference type="WBParaSite" id="PDA_v2.g27485.t1">
    <property type="protein sequence ID" value="PDA_v2.g27485.t1"/>
    <property type="gene ID" value="PDA_v2.g27485"/>
</dbReference>
<proteinExistence type="predicted"/>
<organism evidence="1 2">
    <name type="scientific">Panagrolaimus davidi</name>
    <dbReference type="NCBI Taxonomy" id="227884"/>
    <lineage>
        <taxon>Eukaryota</taxon>
        <taxon>Metazoa</taxon>
        <taxon>Ecdysozoa</taxon>
        <taxon>Nematoda</taxon>
        <taxon>Chromadorea</taxon>
        <taxon>Rhabditida</taxon>
        <taxon>Tylenchina</taxon>
        <taxon>Panagrolaimomorpha</taxon>
        <taxon>Panagrolaimoidea</taxon>
        <taxon>Panagrolaimidae</taxon>
        <taxon>Panagrolaimus</taxon>
    </lineage>
</organism>
<sequence>MQAEIYDELGRLQHRLHVQGQAGRPLNGWLHADFARMNFELSKMYEKKIDYEAITHQVARTPRDVGLMLNQDLCRREYERQNV</sequence>
<dbReference type="Proteomes" id="UP000887578">
    <property type="component" value="Unplaced"/>
</dbReference>
<evidence type="ECO:0000313" key="2">
    <source>
        <dbReference type="WBParaSite" id="PDA_v2.g27485.t1"/>
    </source>
</evidence>
<name>A0A914Q7K2_9BILA</name>
<accession>A0A914Q7K2</accession>
<protein>
    <submittedName>
        <fullName evidence="2">Uncharacterized protein</fullName>
    </submittedName>
</protein>
<dbReference type="AlphaFoldDB" id="A0A914Q7K2"/>
<evidence type="ECO:0000313" key="1">
    <source>
        <dbReference type="Proteomes" id="UP000887578"/>
    </source>
</evidence>